<evidence type="ECO:0000313" key="1">
    <source>
        <dbReference type="EMBL" id="ADL01942.1"/>
    </source>
</evidence>
<dbReference type="KEGG" id="bsb:Bresu_2635"/>
<proteinExistence type="predicted"/>
<accession>D9QLP8</accession>
<dbReference type="AlphaFoldDB" id="D9QLP8"/>
<gene>
    <name evidence="1" type="ordered locus">Bresu_2635</name>
</gene>
<dbReference type="EMBL" id="CP002102">
    <property type="protein sequence ID" value="ADL01942.1"/>
    <property type="molecule type" value="Genomic_DNA"/>
</dbReference>
<name>D9QLP8_BRESC</name>
<reference evidence="2" key="1">
    <citation type="journal article" date="2011" name="J. Bacteriol.">
        <title>Genome sequences of eight morphologically diverse alphaproteobacteria.</title>
        <authorList>
            <consortium name="US DOE Joint Genome Institute"/>
            <person name="Brown P.J."/>
            <person name="Kysela D.T."/>
            <person name="Buechlein A."/>
            <person name="Hemmerich C."/>
            <person name="Brun Y.V."/>
        </authorList>
    </citation>
    <scope>NUCLEOTIDE SEQUENCE [LARGE SCALE GENOMIC DNA]</scope>
    <source>
        <strain evidence="2">ATCC 15264 / DSM 4735 / LMG 14903 / NBRC 16000 / CB 81</strain>
    </source>
</reference>
<keyword evidence="2" id="KW-1185">Reference proteome</keyword>
<sequence length="41" mass="4635">MIFPKSLIQSLLALYGFGDRAHMPRQRPAPVIIGHSVRRFG</sequence>
<organism evidence="1 2">
    <name type="scientific">Brevundimonas subvibrioides (strain ATCC 15264 / DSM 4735 / LMG 14903 / NBRC 16000 / CB 81)</name>
    <name type="common">Caulobacter subvibrioides</name>
    <dbReference type="NCBI Taxonomy" id="633149"/>
    <lineage>
        <taxon>Bacteria</taxon>
        <taxon>Pseudomonadati</taxon>
        <taxon>Pseudomonadota</taxon>
        <taxon>Alphaproteobacteria</taxon>
        <taxon>Caulobacterales</taxon>
        <taxon>Caulobacteraceae</taxon>
        <taxon>Brevundimonas</taxon>
    </lineage>
</organism>
<dbReference type="HOGENOM" id="CLU_3266713_0_0_5"/>
<dbReference type="InParanoid" id="D9QLP8"/>
<evidence type="ECO:0000313" key="2">
    <source>
        <dbReference type="Proteomes" id="UP000002696"/>
    </source>
</evidence>
<dbReference type="Proteomes" id="UP000002696">
    <property type="component" value="Chromosome"/>
</dbReference>
<protein>
    <submittedName>
        <fullName evidence="1">Uncharacterized protein</fullName>
    </submittedName>
</protein>